<dbReference type="InterPro" id="IPR025859">
    <property type="entry name" value="AurF/CmlI"/>
</dbReference>
<evidence type="ECO:0000313" key="1">
    <source>
        <dbReference type="EMBL" id="GAA1699247.1"/>
    </source>
</evidence>
<dbReference type="EMBL" id="BAAANY010000022">
    <property type="protein sequence ID" value="GAA1699247.1"/>
    <property type="molecule type" value="Genomic_DNA"/>
</dbReference>
<dbReference type="InterPro" id="IPR012348">
    <property type="entry name" value="RNR-like"/>
</dbReference>
<name>A0ABP4U4W5_9ACTN</name>
<dbReference type="RefSeq" id="WP_344313357.1">
    <property type="nucleotide sequence ID" value="NZ_BAAANY010000022.1"/>
</dbReference>
<evidence type="ECO:0000313" key="2">
    <source>
        <dbReference type="Proteomes" id="UP001500618"/>
    </source>
</evidence>
<protein>
    <submittedName>
        <fullName evidence="1">Diiron oxygenase</fullName>
    </submittedName>
</protein>
<dbReference type="Pfam" id="PF11583">
    <property type="entry name" value="AurF"/>
    <property type="match status" value="1"/>
</dbReference>
<gene>
    <name evidence="1" type="ORF">GCM10009765_55820</name>
</gene>
<dbReference type="SUPFAM" id="SSF47240">
    <property type="entry name" value="Ferritin-like"/>
    <property type="match status" value="1"/>
</dbReference>
<dbReference type="Gene3D" id="1.10.620.20">
    <property type="entry name" value="Ribonucleotide Reductase, subunit A"/>
    <property type="match status" value="1"/>
</dbReference>
<sequence>MTGALATSTREKTAARLLNSSAKNSYDPEIDIDWEAPLVDGMYFLPEQRISLYGTPMWDRMTPEQRIELSRQEVASIASAGIWFEMILMQMLLRDTYSVDPTRKHPQWALTEIGDECRHSVMFARLIERIGVPAYPAPRLTHELGRVIKTVGFGPSNYAAILVAEEILDRFQREGMKDESVQPLVRMVSRIHVLEEARHVTFAREEIARQMQRAKAPARAWHQFISGASAQVIARTLVRPQCYQAVGLDPVQARREARHSPQFQETLRWAGERLVGFLDEVGLTKGPGRFLWKRSGLLG</sequence>
<comment type="caution">
    <text evidence="1">The sequence shown here is derived from an EMBL/GenBank/DDBJ whole genome shotgun (WGS) entry which is preliminary data.</text>
</comment>
<dbReference type="Proteomes" id="UP001500618">
    <property type="component" value="Unassembled WGS sequence"/>
</dbReference>
<accession>A0ABP4U4W5</accession>
<proteinExistence type="predicted"/>
<reference evidence="2" key="1">
    <citation type="journal article" date="2019" name="Int. J. Syst. Evol. Microbiol.">
        <title>The Global Catalogue of Microorganisms (GCM) 10K type strain sequencing project: providing services to taxonomists for standard genome sequencing and annotation.</title>
        <authorList>
            <consortium name="The Broad Institute Genomics Platform"/>
            <consortium name="The Broad Institute Genome Sequencing Center for Infectious Disease"/>
            <person name="Wu L."/>
            <person name="Ma J."/>
        </authorList>
    </citation>
    <scope>NUCLEOTIDE SEQUENCE [LARGE SCALE GENOMIC DNA]</scope>
    <source>
        <strain evidence="2">JCM 14718</strain>
    </source>
</reference>
<dbReference type="InterPro" id="IPR009078">
    <property type="entry name" value="Ferritin-like_SF"/>
</dbReference>
<keyword evidence="2" id="KW-1185">Reference proteome</keyword>
<organism evidence="1 2">
    <name type="scientific">Fodinicola feengrottensis</name>
    <dbReference type="NCBI Taxonomy" id="435914"/>
    <lineage>
        <taxon>Bacteria</taxon>
        <taxon>Bacillati</taxon>
        <taxon>Actinomycetota</taxon>
        <taxon>Actinomycetes</taxon>
        <taxon>Mycobacteriales</taxon>
        <taxon>Fodinicola</taxon>
    </lineage>
</organism>